<dbReference type="CDD" id="cd19491">
    <property type="entry name" value="XRCC3"/>
    <property type="match status" value="1"/>
</dbReference>
<evidence type="ECO:0000256" key="5">
    <source>
        <dbReference type="ARBA" id="ARBA00023204"/>
    </source>
</evidence>
<comment type="caution">
    <text evidence="8">The sequence shown here is derived from an EMBL/GenBank/DDBJ whole genome shotgun (WGS) entry which is preliminary data.</text>
</comment>
<evidence type="ECO:0000256" key="6">
    <source>
        <dbReference type="ARBA" id="ARBA00023242"/>
    </source>
</evidence>
<dbReference type="Proteomes" id="UP000215335">
    <property type="component" value="Unassembled WGS sequence"/>
</dbReference>
<keyword evidence="2" id="KW-0547">Nucleotide-binding</keyword>
<evidence type="ECO:0000313" key="9">
    <source>
        <dbReference type="Proteomes" id="UP000215335"/>
    </source>
</evidence>
<dbReference type="PROSITE" id="PS50162">
    <property type="entry name" value="RECA_2"/>
    <property type="match status" value="1"/>
</dbReference>
<accession>A0A232F8E6</accession>
<dbReference type="EMBL" id="NNAY01000743">
    <property type="protein sequence ID" value="OXU26723.1"/>
    <property type="molecule type" value="Genomic_DNA"/>
</dbReference>
<dbReference type="GO" id="GO:0033065">
    <property type="term" value="C:Rad51C-XRCC3 complex"/>
    <property type="evidence" value="ECO:0007669"/>
    <property type="project" value="TreeGrafter"/>
</dbReference>
<feature type="domain" description="RecA family profile 1" evidence="7">
    <location>
        <begin position="8"/>
        <end position="182"/>
    </location>
</feature>
<sequence>MEEPHIDNKMFLSTGCSKLDSFLRGGLPRKGITQIYGESGTGKTQLALQFCLSAQIPKNSTDVGGVAYICTEAAFPSSRLHELFKKSPLVKDYAISNEKIFIEHISNTEGLEDCIFQPDRLPTLLSMHKIKLLIIDSIAATYRVEYDLMNVKSRAKSLRKVGYQLQKLSKIHEMAVVCINQLYKSVEKMFVLAQVTAMMGNNYTENLSCKEQPSLGITWASMVTNSFYLYKKFNHRYLFITGSPYLPRKNIEYEIIESGIIGKDP</sequence>
<dbReference type="PANTHER" id="PTHR46487">
    <property type="entry name" value="DNA REPAIR PROTEIN XRCC3"/>
    <property type="match status" value="1"/>
</dbReference>
<proteinExistence type="predicted"/>
<dbReference type="InterPro" id="IPR047348">
    <property type="entry name" value="XRCC3-like_C"/>
</dbReference>
<dbReference type="SUPFAM" id="SSF52540">
    <property type="entry name" value="P-loop containing nucleoside triphosphate hydrolases"/>
    <property type="match status" value="1"/>
</dbReference>
<dbReference type="InterPro" id="IPR027417">
    <property type="entry name" value="P-loop_NTPase"/>
</dbReference>
<dbReference type="GO" id="GO:0000400">
    <property type="term" value="F:four-way junction DNA binding"/>
    <property type="evidence" value="ECO:0007669"/>
    <property type="project" value="TreeGrafter"/>
</dbReference>
<dbReference type="AlphaFoldDB" id="A0A232F8E6"/>
<organism evidence="8 9">
    <name type="scientific">Trichomalopsis sarcophagae</name>
    <dbReference type="NCBI Taxonomy" id="543379"/>
    <lineage>
        <taxon>Eukaryota</taxon>
        <taxon>Metazoa</taxon>
        <taxon>Ecdysozoa</taxon>
        <taxon>Arthropoda</taxon>
        <taxon>Hexapoda</taxon>
        <taxon>Insecta</taxon>
        <taxon>Pterygota</taxon>
        <taxon>Neoptera</taxon>
        <taxon>Endopterygota</taxon>
        <taxon>Hymenoptera</taxon>
        <taxon>Apocrita</taxon>
        <taxon>Proctotrupomorpha</taxon>
        <taxon>Chalcidoidea</taxon>
        <taxon>Pteromalidae</taxon>
        <taxon>Pteromalinae</taxon>
        <taxon>Trichomalopsis</taxon>
    </lineage>
</organism>
<dbReference type="PANTHER" id="PTHR46487:SF1">
    <property type="entry name" value="DNA REPAIR PROTEIN XRCC3"/>
    <property type="match status" value="1"/>
</dbReference>
<gene>
    <name evidence="8" type="ORF">TSAR_000380</name>
</gene>
<dbReference type="GO" id="GO:0071140">
    <property type="term" value="P:resolution of mitotic recombination intermediates"/>
    <property type="evidence" value="ECO:0007669"/>
    <property type="project" value="TreeGrafter"/>
</dbReference>
<dbReference type="Pfam" id="PF08423">
    <property type="entry name" value="Rad51"/>
    <property type="match status" value="1"/>
</dbReference>
<dbReference type="Gene3D" id="3.40.50.300">
    <property type="entry name" value="P-loop containing nucleotide triphosphate hydrolases"/>
    <property type="match status" value="1"/>
</dbReference>
<evidence type="ECO:0000256" key="3">
    <source>
        <dbReference type="ARBA" id="ARBA00022763"/>
    </source>
</evidence>
<dbReference type="GO" id="GO:0140664">
    <property type="term" value="F:ATP-dependent DNA damage sensor activity"/>
    <property type="evidence" value="ECO:0007669"/>
    <property type="project" value="InterPro"/>
</dbReference>
<name>A0A232F8E6_9HYME</name>
<evidence type="ECO:0000256" key="4">
    <source>
        <dbReference type="ARBA" id="ARBA00022840"/>
    </source>
</evidence>
<dbReference type="InterPro" id="IPR013632">
    <property type="entry name" value="Rad51_C"/>
</dbReference>
<protein>
    <recommendedName>
        <fullName evidence="7">RecA family profile 1 domain-containing protein</fullName>
    </recommendedName>
</protein>
<keyword evidence="3" id="KW-0227">DNA damage</keyword>
<dbReference type="OrthoDB" id="1861185at2759"/>
<evidence type="ECO:0000256" key="2">
    <source>
        <dbReference type="ARBA" id="ARBA00022741"/>
    </source>
</evidence>
<evidence type="ECO:0000256" key="1">
    <source>
        <dbReference type="ARBA" id="ARBA00004123"/>
    </source>
</evidence>
<evidence type="ECO:0000313" key="8">
    <source>
        <dbReference type="EMBL" id="OXU26723.1"/>
    </source>
</evidence>
<keyword evidence="9" id="KW-1185">Reference proteome</keyword>
<dbReference type="GO" id="GO:0005657">
    <property type="term" value="C:replication fork"/>
    <property type="evidence" value="ECO:0007669"/>
    <property type="project" value="TreeGrafter"/>
</dbReference>
<dbReference type="GO" id="GO:0090656">
    <property type="term" value="P:t-circle formation"/>
    <property type="evidence" value="ECO:0007669"/>
    <property type="project" value="TreeGrafter"/>
</dbReference>
<reference evidence="8 9" key="1">
    <citation type="journal article" date="2017" name="Curr. Biol.">
        <title>The Evolution of Venom by Co-option of Single-Copy Genes.</title>
        <authorList>
            <person name="Martinson E.O."/>
            <person name="Mrinalini"/>
            <person name="Kelkar Y.D."/>
            <person name="Chang C.H."/>
            <person name="Werren J.H."/>
        </authorList>
    </citation>
    <scope>NUCLEOTIDE SEQUENCE [LARGE SCALE GENOMIC DNA]</scope>
    <source>
        <strain evidence="8 9">Alberta</strain>
        <tissue evidence="8">Whole body</tissue>
    </source>
</reference>
<dbReference type="STRING" id="543379.A0A232F8E6"/>
<dbReference type="GO" id="GO:0000722">
    <property type="term" value="P:telomere maintenance via recombination"/>
    <property type="evidence" value="ECO:0007669"/>
    <property type="project" value="TreeGrafter"/>
</dbReference>
<dbReference type="GO" id="GO:0005524">
    <property type="term" value="F:ATP binding"/>
    <property type="evidence" value="ECO:0007669"/>
    <property type="project" value="UniProtKB-KW"/>
</dbReference>
<evidence type="ECO:0000259" key="7">
    <source>
        <dbReference type="PROSITE" id="PS50162"/>
    </source>
</evidence>
<dbReference type="InterPro" id="IPR020588">
    <property type="entry name" value="RecA_ATP-bd"/>
</dbReference>
<keyword evidence="4" id="KW-0067">ATP-binding</keyword>
<keyword evidence="6" id="KW-0539">Nucleus</keyword>
<keyword evidence="5" id="KW-0234">DNA repair</keyword>
<dbReference type="GO" id="GO:0045003">
    <property type="term" value="P:double-strand break repair via synthesis-dependent strand annealing"/>
    <property type="evidence" value="ECO:0007669"/>
    <property type="project" value="TreeGrafter"/>
</dbReference>
<comment type="subcellular location">
    <subcellularLocation>
        <location evidence="1">Nucleus</location>
    </subcellularLocation>
</comment>